<comment type="caution">
    <text evidence="2">The sequence shown here is derived from an EMBL/GenBank/DDBJ whole genome shotgun (WGS) entry which is preliminary data.</text>
</comment>
<name>A0A6L2R4T9_9BACT</name>
<evidence type="ECO:0008006" key="4">
    <source>
        <dbReference type="Google" id="ProtNLM"/>
    </source>
</evidence>
<protein>
    <recommendedName>
        <fullName evidence="4">Zinc resistance-associated protein</fullName>
    </recommendedName>
</protein>
<sequence>MNKRTLRLSIIALTMAALLGVAGMADAYGPWGKNDMSPEQHAAMQEMYAESGKTIQPLQQQLYAKQAELDALYYKDTPLNDPAVQALKKEVNDLDAKLYAAHAELRAKMDAKGIPYGRGAGLGYGRHGRGMSAHNGYGGCCSW</sequence>
<evidence type="ECO:0000256" key="1">
    <source>
        <dbReference type="SAM" id="SignalP"/>
    </source>
</evidence>
<proteinExistence type="predicted"/>
<dbReference type="AlphaFoldDB" id="A0A6L2R4T9"/>
<reference evidence="2 3" key="1">
    <citation type="journal article" date="2020" name="ISME J.">
        <title>Parallel Reductive Genome Evolution in Desulfovibrio Ectosymbionts Independently Acquired by Trichonympha Protists in the Termite Gut.</title>
        <authorList>
            <person name="Takeuchi M."/>
            <person name="Kuwahara H."/>
            <person name="Murakami T."/>
            <person name="Takahashi K."/>
            <person name="Kajitani R."/>
            <person name="Toyoda A."/>
            <person name="Itoh T."/>
            <person name="Ohkuma M."/>
            <person name="Hongoh Y."/>
        </authorList>
    </citation>
    <scope>NUCLEOTIDE SEQUENCE [LARGE SCALE GENOMIC DNA]</scope>
    <source>
        <strain evidence="2">ZnDsv-02</strain>
    </source>
</reference>
<dbReference type="EMBL" id="BLLL01000002">
    <property type="protein sequence ID" value="GFH62464.1"/>
    <property type="molecule type" value="Genomic_DNA"/>
</dbReference>
<organism evidence="2 3">
    <name type="scientific">Candidatus Desulfovibrio kirbyi</name>
    <dbReference type="NCBI Taxonomy" id="2696086"/>
    <lineage>
        <taxon>Bacteria</taxon>
        <taxon>Pseudomonadati</taxon>
        <taxon>Thermodesulfobacteriota</taxon>
        <taxon>Desulfovibrionia</taxon>
        <taxon>Desulfovibrionales</taxon>
        <taxon>Desulfovibrionaceae</taxon>
        <taxon>Desulfovibrio</taxon>
    </lineage>
</organism>
<keyword evidence="1" id="KW-0732">Signal</keyword>
<feature type="chain" id="PRO_5026669839" description="Zinc resistance-associated protein" evidence="1">
    <location>
        <begin position="28"/>
        <end position="143"/>
    </location>
</feature>
<gene>
    <name evidence="2" type="ORF">ZNDK_0235</name>
</gene>
<accession>A0A6L2R4T9</accession>
<evidence type="ECO:0000313" key="3">
    <source>
        <dbReference type="Proteomes" id="UP000505077"/>
    </source>
</evidence>
<dbReference type="Gene3D" id="1.20.120.1490">
    <property type="match status" value="1"/>
</dbReference>
<feature type="signal peptide" evidence="1">
    <location>
        <begin position="1"/>
        <end position="27"/>
    </location>
</feature>
<dbReference type="Proteomes" id="UP000505077">
    <property type="component" value="Unassembled WGS sequence"/>
</dbReference>
<evidence type="ECO:0000313" key="2">
    <source>
        <dbReference type="EMBL" id="GFH62464.1"/>
    </source>
</evidence>